<organism evidence="3 4">
    <name type="scientific">Hymenobacter yonginensis</name>
    <dbReference type="NCBI Taxonomy" id="748197"/>
    <lineage>
        <taxon>Bacteria</taxon>
        <taxon>Pseudomonadati</taxon>
        <taxon>Bacteroidota</taxon>
        <taxon>Cytophagia</taxon>
        <taxon>Cytophagales</taxon>
        <taxon>Hymenobacteraceae</taxon>
        <taxon>Hymenobacter</taxon>
    </lineage>
</organism>
<evidence type="ECO:0000259" key="2">
    <source>
        <dbReference type="PROSITE" id="PS51903"/>
    </source>
</evidence>
<evidence type="ECO:0000256" key="1">
    <source>
        <dbReference type="PROSITE-ProRule" id="PRU01251"/>
    </source>
</evidence>
<keyword evidence="3" id="KW-0645">Protease</keyword>
<keyword evidence="3" id="KW-0378">Hydrolase</keyword>
<feature type="domain" description="Clp R" evidence="2">
    <location>
        <begin position="1"/>
        <end position="78"/>
    </location>
</feature>
<proteinExistence type="predicted"/>
<dbReference type="GO" id="GO:0006508">
    <property type="term" value="P:proteolysis"/>
    <property type="evidence" value="ECO:0007669"/>
    <property type="project" value="UniProtKB-KW"/>
</dbReference>
<dbReference type="RefSeq" id="WP_270126105.1">
    <property type="nucleotide sequence ID" value="NZ_CP115396.1"/>
</dbReference>
<evidence type="ECO:0000313" key="4">
    <source>
        <dbReference type="Proteomes" id="UP001211872"/>
    </source>
</evidence>
<dbReference type="Pfam" id="PF02861">
    <property type="entry name" value="Clp_N"/>
    <property type="match status" value="1"/>
</dbReference>
<dbReference type="Proteomes" id="UP001211872">
    <property type="component" value="Chromosome"/>
</dbReference>
<name>A0ABY7PKA3_9BACT</name>
<keyword evidence="1" id="KW-0677">Repeat</keyword>
<keyword evidence="4" id="KW-1185">Reference proteome</keyword>
<dbReference type="InterPro" id="IPR004176">
    <property type="entry name" value="Clp_R_N"/>
</dbReference>
<dbReference type="SUPFAM" id="SSF81923">
    <property type="entry name" value="Double Clp-N motif"/>
    <property type="match status" value="1"/>
</dbReference>
<dbReference type="EMBL" id="CP115396">
    <property type="protein sequence ID" value="WBO83690.1"/>
    <property type="molecule type" value="Genomic_DNA"/>
</dbReference>
<dbReference type="GO" id="GO:0008233">
    <property type="term" value="F:peptidase activity"/>
    <property type="evidence" value="ECO:0007669"/>
    <property type="project" value="UniProtKB-KW"/>
</dbReference>
<dbReference type="InterPro" id="IPR036628">
    <property type="entry name" value="Clp_N_dom_sf"/>
</dbReference>
<reference evidence="3 4" key="1">
    <citation type="journal article" date="2011" name="Int. J. Syst. Evol. Microbiol.">
        <title>Hymenobacter yonginensis sp. nov., isolated from a mesotrophic artificial lake.</title>
        <authorList>
            <person name="Joung Y."/>
            <person name="Cho S.H."/>
            <person name="Kim H."/>
            <person name="Kim S.B."/>
            <person name="Joh K."/>
        </authorList>
    </citation>
    <scope>NUCLEOTIDE SEQUENCE [LARGE SCALE GENOMIC DNA]</scope>
    <source>
        <strain evidence="3 4">KCTC 22745</strain>
    </source>
</reference>
<protein>
    <submittedName>
        <fullName evidence="3">Clp protease N-terminal domain-containing protein</fullName>
    </submittedName>
</protein>
<gene>
    <name evidence="3" type="ORF">O9Z63_15070</name>
</gene>
<accession>A0ABY7PKA3</accession>
<dbReference type="PROSITE" id="PS51903">
    <property type="entry name" value="CLP_R"/>
    <property type="match status" value="1"/>
</dbReference>
<sequence length="79" mass="9048">MFSWWKSQRELPFSDSLKHVIRRSREEALRLYNDYIGPEHLLLAILAEPTGRGALLSADFGLTFDVLLARLPEPGRPGR</sequence>
<dbReference type="Gene3D" id="1.10.1780.10">
    <property type="entry name" value="Clp, N-terminal domain"/>
    <property type="match status" value="1"/>
</dbReference>
<evidence type="ECO:0000313" key="3">
    <source>
        <dbReference type="EMBL" id="WBO83690.1"/>
    </source>
</evidence>